<keyword evidence="3" id="KW-1185">Reference proteome</keyword>
<sequence>MSLRTRLTGATIPAHPLALTPNGTLDERSQRALTRYYCAAGATGLAVGVHTTQFELHHDRGLLRDVMGLAADTAAAAGGDRLLIAGVTGDTEHAVAEATLAHELGYEAVLLTSWGVPDPSPERLLERAARVGEVLPTIGFYLQAAIGGPTLDGSFWSRLFDQPTVAAVKVAPFDRYRTSTVLRALAAHDRWDDVVALTGNDDAIVADLVTPTRVATAGGVREVRVTGGLLGQWAVGTRAAVELTARAGAAAASGQVDADLLALGADLTRVNQALFDVDHDFAGCVPGVNELLRQLGLVDTALTLGSDRLSPGQSEDIAAVLAEFPALLDAAFVHEHVDAWRS</sequence>
<dbReference type="InterPro" id="IPR002220">
    <property type="entry name" value="DapA-like"/>
</dbReference>
<dbReference type="Gene3D" id="3.20.20.70">
    <property type="entry name" value="Aldolase class I"/>
    <property type="match status" value="1"/>
</dbReference>
<dbReference type="EMBL" id="CP049865">
    <property type="protein sequence ID" value="QIK71021.1"/>
    <property type="molecule type" value="Genomic_DNA"/>
</dbReference>
<dbReference type="SUPFAM" id="SSF51569">
    <property type="entry name" value="Aldolase"/>
    <property type="match status" value="1"/>
</dbReference>
<gene>
    <name evidence="2" type="ORF">G7070_00405</name>
</gene>
<protein>
    <submittedName>
        <fullName evidence="2">Dihydrodipicolinate synthase family protein</fullName>
    </submittedName>
</protein>
<dbReference type="Proteomes" id="UP000501058">
    <property type="component" value="Chromosome"/>
</dbReference>
<name>A0A6G7Y321_9ACTN</name>
<dbReference type="PANTHER" id="PTHR12128:SF51">
    <property type="entry name" value="BLL4205 PROTEIN"/>
    <property type="match status" value="1"/>
</dbReference>
<dbReference type="AlphaFoldDB" id="A0A6G7Y321"/>
<proteinExistence type="predicted"/>
<keyword evidence="1" id="KW-0456">Lyase</keyword>
<dbReference type="RefSeq" id="WP_166230887.1">
    <property type="nucleotide sequence ID" value="NZ_CP049865.1"/>
</dbReference>
<organism evidence="2 3">
    <name type="scientific">Propioniciclava coleopterorum</name>
    <dbReference type="NCBI Taxonomy" id="2714937"/>
    <lineage>
        <taxon>Bacteria</taxon>
        <taxon>Bacillati</taxon>
        <taxon>Actinomycetota</taxon>
        <taxon>Actinomycetes</taxon>
        <taxon>Propionibacteriales</taxon>
        <taxon>Propionibacteriaceae</taxon>
        <taxon>Propioniciclava</taxon>
    </lineage>
</organism>
<dbReference type="SMART" id="SM01130">
    <property type="entry name" value="DHDPS"/>
    <property type="match status" value="1"/>
</dbReference>
<evidence type="ECO:0000313" key="3">
    <source>
        <dbReference type="Proteomes" id="UP000501058"/>
    </source>
</evidence>
<dbReference type="PANTHER" id="PTHR12128">
    <property type="entry name" value="DIHYDRODIPICOLINATE SYNTHASE"/>
    <property type="match status" value="1"/>
</dbReference>
<evidence type="ECO:0000313" key="2">
    <source>
        <dbReference type="EMBL" id="QIK71021.1"/>
    </source>
</evidence>
<evidence type="ECO:0000256" key="1">
    <source>
        <dbReference type="ARBA" id="ARBA00023239"/>
    </source>
</evidence>
<dbReference type="InterPro" id="IPR013785">
    <property type="entry name" value="Aldolase_TIM"/>
</dbReference>
<dbReference type="KEGG" id="prv:G7070_00405"/>
<accession>A0A6G7Y321</accession>
<dbReference type="GO" id="GO:0008840">
    <property type="term" value="F:4-hydroxy-tetrahydrodipicolinate synthase activity"/>
    <property type="evidence" value="ECO:0007669"/>
    <property type="project" value="TreeGrafter"/>
</dbReference>
<reference evidence="2 3" key="1">
    <citation type="submission" date="2020-03" db="EMBL/GenBank/DDBJ databases">
        <title>Propioniciclava sp. nov., isolated from Hydrophilus acuminatus.</title>
        <authorList>
            <person name="Hyun D.-W."/>
            <person name="Bae J.-W."/>
        </authorList>
    </citation>
    <scope>NUCLEOTIDE SEQUENCE [LARGE SCALE GENOMIC DNA]</scope>
    <source>
        <strain evidence="2 3">HDW11</strain>
    </source>
</reference>